<name>A0A7H9CKV0_9BACT</name>
<dbReference type="AlphaFoldDB" id="A0A7H9CKV0"/>
<dbReference type="Gene3D" id="2.40.128.110">
    <property type="entry name" value="Lipid/polyisoprenoid-binding, YceI-like"/>
    <property type="match status" value="1"/>
</dbReference>
<dbReference type="PANTHER" id="PTHR34406:SF1">
    <property type="entry name" value="PROTEIN YCEI"/>
    <property type="match status" value="1"/>
</dbReference>
<dbReference type="KEGG" id="cinf:CINF_0340"/>
<reference evidence="2 3" key="1">
    <citation type="submission" date="2020-02" db="EMBL/GenBank/DDBJ databases">
        <title>Complete genome sequence of the novel Campylobacter species Candidatus Campylobacter infans.</title>
        <authorList>
            <person name="Duim B."/>
            <person name="Zomer A."/>
            <person name="van der Graaf L."/>
            <person name="Wagenaar J."/>
        </authorList>
    </citation>
    <scope>NUCLEOTIDE SEQUENCE [LARGE SCALE GENOMIC DNA]</scope>
    <source>
        <strain evidence="2 3">19S00001</strain>
    </source>
</reference>
<feature type="domain" description="Lipid/polyisoprenoid-binding YceI-like" evidence="1">
    <location>
        <begin position="19"/>
        <end position="172"/>
    </location>
</feature>
<dbReference type="InterPro" id="IPR036761">
    <property type="entry name" value="TTHA0802/YceI-like_sf"/>
</dbReference>
<evidence type="ECO:0000313" key="3">
    <source>
        <dbReference type="Proteomes" id="UP000509414"/>
    </source>
</evidence>
<sequence length="174" mass="18953">MRKLLFSVVVAATLLNAGIYEVDPSSQVGFEIKHLKLTKVEGSFKQFSGTVDYENGALNALDGSVEISSVDTGIQKRDDHLKANDIFDQAKFPQMSFKMTSFANGKMNGDLSIKGVSKPVVFDASIQENGKDLTIIATGTIKRSDFGVVWESNLQDSMVGDELTIKLNLLAKSK</sequence>
<organism evidence="2 3">
    <name type="scientific">Candidatus Campylobacter infans</name>
    <dbReference type="NCBI Taxonomy" id="2561898"/>
    <lineage>
        <taxon>Bacteria</taxon>
        <taxon>Pseudomonadati</taxon>
        <taxon>Campylobacterota</taxon>
        <taxon>Epsilonproteobacteria</taxon>
        <taxon>Campylobacterales</taxon>
        <taxon>Campylobacteraceae</taxon>
        <taxon>Campylobacter</taxon>
    </lineage>
</organism>
<dbReference type="Pfam" id="PF04264">
    <property type="entry name" value="YceI"/>
    <property type="match status" value="1"/>
</dbReference>
<dbReference type="EMBL" id="CP049075">
    <property type="protein sequence ID" value="QLI04884.1"/>
    <property type="molecule type" value="Genomic_DNA"/>
</dbReference>
<dbReference type="InterPro" id="IPR007372">
    <property type="entry name" value="Lipid/polyisoprenoid-bd_YceI"/>
</dbReference>
<proteinExistence type="predicted"/>
<dbReference type="PANTHER" id="PTHR34406">
    <property type="entry name" value="PROTEIN YCEI"/>
    <property type="match status" value="1"/>
</dbReference>
<dbReference type="RefSeq" id="WP_178697095.1">
    <property type="nucleotide sequence ID" value="NZ_CP049075.1"/>
</dbReference>
<gene>
    <name evidence="2" type="ORF">CINF_0340</name>
</gene>
<keyword evidence="3" id="KW-1185">Reference proteome</keyword>
<evidence type="ECO:0000313" key="2">
    <source>
        <dbReference type="EMBL" id="QLI04884.1"/>
    </source>
</evidence>
<evidence type="ECO:0000259" key="1">
    <source>
        <dbReference type="SMART" id="SM00867"/>
    </source>
</evidence>
<protein>
    <submittedName>
        <fullName evidence="2">YceI-like domain-containing periplasmic protein</fullName>
    </submittedName>
</protein>
<dbReference type="Proteomes" id="UP000509414">
    <property type="component" value="Chromosome"/>
</dbReference>
<dbReference type="SMART" id="SM00867">
    <property type="entry name" value="YceI"/>
    <property type="match status" value="1"/>
</dbReference>
<dbReference type="SUPFAM" id="SSF101874">
    <property type="entry name" value="YceI-like"/>
    <property type="match status" value="1"/>
</dbReference>
<accession>A0A7H9CKV0</accession>